<dbReference type="InterPro" id="IPR001452">
    <property type="entry name" value="SH3_domain"/>
</dbReference>
<evidence type="ECO:0000256" key="7">
    <source>
        <dbReference type="ARBA" id="ARBA00023016"/>
    </source>
</evidence>
<dbReference type="PANTHER" id="PTHR15735:SF20">
    <property type="entry name" value="HIGH OSMOLARITY SIGNALING PROTEIN SHO1"/>
    <property type="match status" value="1"/>
</dbReference>
<evidence type="ECO:0000256" key="3">
    <source>
        <dbReference type="ARBA" id="ARBA00022443"/>
    </source>
</evidence>
<dbReference type="SUPFAM" id="SSF50044">
    <property type="entry name" value="SH3-domain"/>
    <property type="match status" value="1"/>
</dbReference>
<dbReference type="InterPro" id="IPR035522">
    <property type="entry name" value="Sho1_SH3"/>
</dbReference>
<gene>
    <name evidence="12" type="ORF">AYI69_g2717</name>
</gene>
<dbReference type="SMART" id="SM00326">
    <property type="entry name" value="SH3"/>
    <property type="match status" value="1"/>
</dbReference>
<dbReference type="Pfam" id="PF00018">
    <property type="entry name" value="SH3_1"/>
    <property type="match status" value="1"/>
</dbReference>
<reference evidence="13" key="1">
    <citation type="submission" date="2017-01" db="EMBL/GenBank/DDBJ databases">
        <authorList>
            <person name="Wang Y."/>
            <person name="White M."/>
            <person name="Kvist S."/>
            <person name="Moncalvo J.-M."/>
        </authorList>
    </citation>
    <scope>NUCLEOTIDE SEQUENCE [LARGE SCALE GENOMIC DNA]</scope>
    <source>
        <strain evidence="13">ID-206-W2</strain>
    </source>
</reference>
<dbReference type="Gene3D" id="2.30.30.40">
    <property type="entry name" value="SH3 Domains"/>
    <property type="match status" value="1"/>
</dbReference>
<dbReference type="GO" id="GO:0005886">
    <property type="term" value="C:plasma membrane"/>
    <property type="evidence" value="ECO:0007669"/>
    <property type="project" value="UniProtKB-SubCell"/>
</dbReference>
<feature type="transmembrane region" description="Helical" evidence="10">
    <location>
        <begin position="39"/>
        <end position="61"/>
    </location>
</feature>
<feature type="transmembrane region" description="Helical" evidence="10">
    <location>
        <begin position="98"/>
        <end position="119"/>
    </location>
</feature>
<protein>
    <submittedName>
        <fullName evidence="12">High osmolarity signaling protein SHO1</fullName>
    </submittedName>
</protein>
<keyword evidence="7" id="KW-0346">Stress response</keyword>
<evidence type="ECO:0000256" key="4">
    <source>
        <dbReference type="ARBA" id="ARBA00022475"/>
    </source>
</evidence>
<evidence type="ECO:0000256" key="5">
    <source>
        <dbReference type="ARBA" id="ARBA00022692"/>
    </source>
</evidence>
<feature type="domain" description="SH3" evidence="11">
    <location>
        <begin position="166"/>
        <end position="227"/>
    </location>
</feature>
<evidence type="ECO:0000256" key="2">
    <source>
        <dbReference type="ARBA" id="ARBA00009739"/>
    </source>
</evidence>
<evidence type="ECO:0000256" key="6">
    <source>
        <dbReference type="ARBA" id="ARBA00022989"/>
    </source>
</evidence>
<dbReference type="PROSITE" id="PS50002">
    <property type="entry name" value="SH3"/>
    <property type="match status" value="1"/>
</dbReference>
<evidence type="ECO:0000256" key="9">
    <source>
        <dbReference type="PROSITE-ProRule" id="PRU00192"/>
    </source>
</evidence>
<dbReference type="CDD" id="cd11855">
    <property type="entry name" value="SH3_Sho1p"/>
    <property type="match status" value="1"/>
</dbReference>
<feature type="transmembrane region" description="Helical" evidence="10">
    <location>
        <begin position="12"/>
        <end position="33"/>
    </location>
</feature>
<organism evidence="12 13">
    <name type="scientific">Smittium culicis</name>
    <dbReference type="NCBI Taxonomy" id="133412"/>
    <lineage>
        <taxon>Eukaryota</taxon>
        <taxon>Fungi</taxon>
        <taxon>Fungi incertae sedis</taxon>
        <taxon>Zoopagomycota</taxon>
        <taxon>Kickxellomycotina</taxon>
        <taxon>Harpellomycetes</taxon>
        <taxon>Harpellales</taxon>
        <taxon>Legeriomycetaceae</taxon>
        <taxon>Smittium</taxon>
    </lineage>
</organism>
<evidence type="ECO:0000313" key="12">
    <source>
        <dbReference type="EMBL" id="OMJ27824.1"/>
    </source>
</evidence>
<proteinExistence type="inferred from homology"/>
<evidence type="ECO:0000256" key="10">
    <source>
        <dbReference type="SAM" id="Phobius"/>
    </source>
</evidence>
<comment type="subcellular location">
    <subcellularLocation>
        <location evidence="1">Cell membrane</location>
        <topology evidence="1">Multi-pass membrane protein</topology>
    </subcellularLocation>
</comment>
<dbReference type="AlphaFoldDB" id="A0A1R1YLQ5"/>
<evidence type="ECO:0000313" key="13">
    <source>
        <dbReference type="Proteomes" id="UP000187429"/>
    </source>
</evidence>
<accession>A0A1R1YLQ5</accession>
<evidence type="ECO:0000259" key="11">
    <source>
        <dbReference type="PROSITE" id="PS50002"/>
    </source>
</evidence>
<evidence type="ECO:0000256" key="1">
    <source>
        <dbReference type="ARBA" id="ARBA00004651"/>
    </source>
</evidence>
<evidence type="ECO:0000256" key="8">
    <source>
        <dbReference type="ARBA" id="ARBA00023136"/>
    </source>
</evidence>
<dbReference type="OrthoDB" id="5983572at2759"/>
<comment type="caution">
    <text evidence="12">The sequence shown here is derived from an EMBL/GenBank/DDBJ whole genome shotgun (WGS) entry which is preliminary data.</text>
</comment>
<keyword evidence="5 10" id="KW-0812">Transmembrane</keyword>
<dbReference type="EMBL" id="LSSM01000814">
    <property type="protein sequence ID" value="OMJ27824.1"/>
    <property type="molecule type" value="Genomic_DNA"/>
</dbReference>
<keyword evidence="4" id="KW-1003">Cell membrane</keyword>
<dbReference type="InterPro" id="IPR036028">
    <property type="entry name" value="SH3-like_dom_sf"/>
</dbReference>
<dbReference type="GO" id="GO:0030833">
    <property type="term" value="P:regulation of actin filament polymerization"/>
    <property type="evidence" value="ECO:0007669"/>
    <property type="project" value="TreeGrafter"/>
</dbReference>
<feature type="transmembrane region" description="Helical" evidence="10">
    <location>
        <begin position="68"/>
        <end position="92"/>
    </location>
</feature>
<name>A0A1R1YLQ5_9FUNG</name>
<dbReference type="PANTHER" id="PTHR15735">
    <property type="entry name" value="FCH AND DOUBLE SH3 DOMAINS PROTEIN"/>
    <property type="match status" value="1"/>
</dbReference>
<keyword evidence="3 9" id="KW-0728">SH3 domain</keyword>
<keyword evidence="8 10" id="KW-0472">Membrane</keyword>
<keyword evidence="13" id="KW-1185">Reference proteome</keyword>
<comment type="similarity">
    <text evidence="2">Belongs to the SHO1 family.</text>
</comment>
<keyword evidence="6 10" id="KW-1133">Transmembrane helix</keyword>
<dbReference type="PRINTS" id="PR00452">
    <property type="entry name" value="SH3DOMAIN"/>
</dbReference>
<dbReference type="Proteomes" id="UP000187429">
    <property type="component" value="Unassembled WGS sequence"/>
</dbReference>
<sequence>MLPKFVNLNSNPHYIFSLIFNLIGILLTLVGIVLHPKNIVSVTFALFGLTLLFYFFVFWVIISKRVIIYRLVIISLDVFLLSQLFSNISYYITSNESSLQVLSAGLVVQFVGLISWIIIFGKTNDFTEWGITNSSLLRSTTIKSNESSQLGSFDDKDVRSQSFNIPAVLRAVALYSYDANDDDPTEMSFIKGEILDVLDCNGKWWQARRADGSIGIVPSNYFKVLDE</sequence>